<dbReference type="Gene3D" id="3.40.50.410">
    <property type="entry name" value="von Willebrand factor, type A domain"/>
    <property type="match status" value="1"/>
</dbReference>
<dbReference type="OrthoDB" id="9776116at2"/>
<keyword evidence="1" id="KW-0175">Coiled coil</keyword>
<dbReference type="Proteomes" id="UP000199592">
    <property type="component" value="Unassembled WGS sequence"/>
</dbReference>
<gene>
    <name evidence="3" type="ORF">SAMN04487892_2961</name>
</gene>
<feature type="domain" description="DUF58" evidence="2">
    <location>
        <begin position="50"/>
        <end position="253"/>
    </location>
</feature>
<sequence>MADRDYHDLLQPEVINTVSGLSLISRIVVEGFISGLHRSKSVGPGMEFSQYRGYEPGDDLRLLDWKMLARSGRYYIKQSEVESHVTVKFIVDASASMEHAENGISKLEFARVLVACLSHMAQKQGDSVGLFALNEDDFVSIYPKADQKHYNRLLLELLNISTKGKWPDLAISSKRIHTRGAKELVFFITDMYEDVSELSDFVKNLKTAKNEVVVLQIMAKNEMEFDYKRSVTFEDLETGARLKVDVNKAKAQYLKALNQKIEQTREQLHSQGVNYHLFRMDAHLGDALQLFLKERIRLN</sequence>
<feature type="coiled-coil region" evidence="1">
    <location>
        <begin position="247"/>
        <end position="274"/>
    </location>
</feature>
<keyword evidence="4" id="KW-1185">Reference proteome</keyword>
<dbReference type="SUPFAM" id="SSF53300">
    <property type="entry name" value="vWA-like"/>
    <property type="match status" value="1"/>
</dbReference>
<evidence type="ECO:0000313" key="3">
    <source>
        <dbReference type="EMBL" id="SDX01302.1"/>
    </source>
</evidence>
<evidence type="ECO:0000256" key="1">
    <source>
        <dbReference type="SAM" id="Coils"/>
    </source>
</evidence>
<evidence type="ECO:0000259" key="2">
    <source>
        <dbReference type="Pfam" id="PF01882"/>
    </source>
</evidence>
<dbReference type="InterPro" id="IPR002881">
    <property type="entry name" value="DUF58"/>
</dbReference>
<organism evidence="3 4">
    <name type="scientific">Flagellimonas zhangzhouensis</name>
    <dbReference type="NCBI Taxonomy" id="1073328"/>
    <lineage>
        <taxon>Bacteria</taxon>
        <taxon>Pseudomonadati</taxon>
        <taxon>Bacteroidota</taxon>
        <taxon>Flavobacteriia</taxon>
        <taxon>Flavobacteriales</taxon>
        <taxon>Flavobacteriaceae</taxon>
        <taxon>Flagellimonas</taxon>
    </lineage>
</organism>
<dbReference type="PANTHER" id="PTHR33608:SF7">
    <property type="entry name" value="DUF58 DOMAIN-CONTAINING PROTEIN"/>
    <property type="match status" value="1"/>
</dbReference>
<proteinExistence type="predicted"/>
<dbReference type="InterPro" id="IPR036465">
    <property type="entry name" value="vWFA_dom_sf"/>
</dbReference>
<reference evidence="4" key="1">
    <citation type="submission" date="2016-10" db="EMBL/GenBank/DDBJ databases">
        <authorList>
            <person name="Varghese N."/>
            <person name="Submissions S."/>
        </authorList>
    </citation>
    <scope>NUCLEOTIDE SEQUENCE [LARGE SCALE GENOMIC DNA]</scope>
    <source>
        <strain evidence="4">DSM 25030</strain>
    </source>
</reference>
<accession>A0A1H2Y7W9</accession>
<protein>
    <recommendedName>
        <fullName evidence="2">DUF58 domain-containing protein</fullName>
    </recommendedName>
</protein>
<dbReference type="RefSeq" id="WP_090298543.1">
    <property type="nucleotide sequence ID" value="NZ_FNKI01000004.1"/>
</dbReference>
<dbReference type="EMBL" id="FNMY01000005">
    <property type="protein sequence ID" value="SDX01302.1"/>
    <property type="molecule type" value="Genomic_DNA"/>
</dbReference>
<name>A0A1H2Y7W9_9FLAO</name>
<evidence type="ECO:0000313" key="4">
    <source>
        <dbReference type="Proteomes" id="UP000199592"/>
    </source>
</evidence>
<dbReference type="Pfam" id="PF01882">
    <property type="entry name" value="DUF58"/>
    <property type="match status" value="1"/>
</dbReference>
<dbReference type="STRING" id="1073328.SAMN05216294_3060"/>
<dbReference type="PANTHER" id="PTHR33608">
    <property type="entry name" value="BLL2464 PROTEIN"/>
    <property type="match status" value="1"/>
</dbReference>
<dbReference type="AlphaFoldDB" id="A0A1H2Y7W9"/>